<dbReference type="OrthoDB" id="272149at2759"/>
<protein>
    <submittedName>
        <fullName evidence="1">Uncharacterized protein</fullName>
    </submittedName>
</protein>
<name>A0A7R9LKG2_9ACAR</name>
<proteinExistence type="predicted"/>
<gene>
    <name evidence="1" type="ORF">OSB1V03_LOCUS19545</name>
</gene>
<accession>A0A7R9LKG2</accession>
<evidence type="ECO:0000313" key="2">
    <source>
        <dbReference type="Proteomes" id="UP000759131"/>
    </source>
</evidence>
<organism evidence="1">
    <name type="scientific">Medioppia subpectinata</name>
    <dbReference type="NCBI Taxonomy" id="1979941"/>
    <lineage>
        <taxon>Eukaryota</taxon>
        <taxon>Metazoa</taxon>
        <taxon>Ecdysozoa</taxon>
        <taxon>Arthropoda</taxon>
        <taxon>Chelicerata</taxon>
        <taxon>Arachnida</taxon>
        <taxon>Acari</taxon>
        <taxon>Acariformes</taxon>
        <taxon>Sarcoptiformes</taxon>
        <taxon>Oribatida</taxon>
        <taxon>Brachypylina</taxon>
        <taxon>Oppioidea</taxon>
        <taxon>Oppiidae</taxon>
        <taxon>Medioppia</taxon>
    </lineage>
</organism>
<dbReference type="EMBL" id="OC883610">
    <property type="protein sequence ID" value="CAD7643336.1"/>
    <property type="molecule type" value="Genomic_DNA"/>
</dbReference>
<dbReference type="AlphaFoldDB" id="A0A7R9LKG2"/>
<sequence>MMSRTMKDTVDMSSIAYLFSNSWTQLELRAKREEMRT</sequence>
<keyword evidence="2" id="KW-1185">Reference proteome</keyword>
<reference evidence="1" key="1">
    <citation type="submission" date="2020-11" db="EMBL/GenBank/DDBJ databases">
        <authorList>
            <person name="Tran Van P."/>
        </authorList>
    </citation>
    <scope>NUCLEOTIDE SEQUENCE</scope>
</reference>
<dbReference type="Proteomes" id="UP000759131">
    <property type="component" value="Unassembled WGS sequence"/>
</dbReference>
<evidence type="ECO:0000313" key="1">
    <source>
        <dbReference type="EMBL" id="CAD7643336.1"/>
    </source>
</evidence>
<dbReference type="EMBL" id="CAJPIZ010029035">
    <property type="protein sequence ID" value="CAG2119598.1"/>
    <property type="molecule type" value="Genomic_DNA"/>
</dbReference>